<reference evidence="3" key="1">
    <citation type="journal article" date="2017" name="Nat. Microbiol.">
        <title>Global analysis of biosynthetic gene clusters reveals vast potential of secondary metabolite production in Penicillium species.</title>
        <authorList>
            <person name="Nielsen J.C."/>
            <person name="Grijseels S."/>
            <person name="Prigent S."/>
            <person name="Ji B."/>
            <person name="Dainat J."/>
            <person name="Nielsen K.F."/>
            <person name="Frisvad J.C."/>
            <person name="Workman M."/>
            <person name="Nielsen J."/>
        </authorList>
    </citation>
    <scope>NUCLEOTIDE SEQUENCE [LARGE SCALE GENOMIC DNA]</scope>
    <source>
        <strain evidence="3">IBT 11843</strain>
    </source>
</reference>
<evidence type="ECO:0000313" key="3">
    <source>
        <dbReference type="Proteomes" id="UP000191522"/>
    </source>
</evidence>
<comment type="caution">
    <text evidence="2">The sequence shown here is derived from an EMBL/GenBank/DDBJ whole genome shotgun (WGS) entry which is preliminary data.</text>
</comment>
<dbReference type="Proteomes" id="UP000191522">
    <property type="component" value="Unassembled WGS sequence"/>
</dbReference>
<dbReference type="AlphaFoldDB" id="A0A1V6PIE4"/>
<feature type="region of interest" description="Disordered" evidence="1">
    <location>
        <begin position="1"/>
        <end position="110"/>
    </location>
</feature>
<organism evidence="2 3">
    <name type="scientific">Penicillium decumbens</name>
    <dbReference type="NCBI Taxonomy" id="69771"/>
    <lineage>
        <taxon>Eukaryota</taxon>
        <taxon>Fungi</taxon>
        <taxon>Dikarya</taxon>
        <taxon>Ascomycota</taxon>
        <taxon>Pezizomycotina</taxon>
        <taxon>Eurotiomycetes</taxon>
        <taxon>Eurotiomycetidae</taxon>
        <taxon>Eurotiales</taxon>
        <taxon>Aspergillaceae</taxon>
        <taxon>Penicillium</taxon>
    </lineage>
</organism>
<evidence type="ECO:0000313" key="2">
    <source>
        <dbReference type="EMBL" id="OQD76477.1"/>
    </source>
</evidence>
<name>A0A1V6PIE4_PENDC</name>
<keyword evidence="3" id="KW-1185">Reference proteome</keyword>
<evidence type="ECO:0000256" key="1">
    <source>
        <dbReference type="SAM" id="MobiDB-lite"/>
    </source>
</evidence>
<protein>
    <submittedName>
        <fullName evidence="2">Uncharacterized protein</fullName>
    </submittedName>
</protein>
<gene>
    <name evidence="2" type="ORF">PENDEC_c004G05073</name>
</gene>
<feature type="compositionally biased region" description="Polar residues" evidence="1">
    <location>
        <begin position="14"/>
        <end position="33"/>
    </location>
</feature>
<sequence length="110" mass="12339">MSFLASIRAGSRRAMQSSYITPSATSGFQTSAARRTLKESDKNRDELPDVYEAEKERQLKESKEGKGHWNDELASNSEASVKADRDETGAEDVNVESMQERTKNLPNEKK</sequence>
<accession>A0A1V6PIE4</accession>
<dbReference type="OMA" id="KAKWKQE"/>
<feature type="compositionally biased region" description="Basic and acidic residues" evidence="1">
    <location>
        <begin position="36"/>
        <end position="71"/>
    </location>
</feature>
<dbReference type="EMBL" id="MDYL01000004">
    <property type="protein sequence ID" value="OQD76477.1"/>
    <property type="molecule type" value="Genomic_DNA"/>
</dbReference>
<feature type="compositionally biased region" description="Basic and acidic residues" evidence="1">
    <location>
        <begin position="98"/>
        <end position="110"/>
    </location>
</feature>
<dbReference type="OrthoDB" id="529205at2759"/>
<proteinExistence type="predicted"/>